<feature type="region of interest" description="Disordered" evidence="5">
    <location>
        <begin position="1"/>
        <end position="90"/>
    </location>
</feature>
<evidence type="ECO:0000256" key="1">
    <source>
        <dbReference type="ARBA" id="ARBA00004496"/>
    </source>
</evidence>
<evidence type="ECO:0000313" key="8">
    <source>
        <dbReference type="EMBL" id="JAT04193.1"/>
    </source>
</evidence>
<keyword evidence="2" id="KW-0963">Cytoplasm</keyword>
<evidence type="ECO:0008006" key="9">
    <source>
        <dbReference type="Google" id="ProtNLM"/>
    </source>
</evidence>
<feature type="domain" description="RGS" evidence="6">
    <location>
        <begin position="100"/>
        <end position="218"/>
    </location>
</feature>
<keyword evidence="3 4" id="KW-0879">Wnt signaling pathway</keyword>
<evidence type="ECO:0000256" key="3">
    <source>
        <dbReference type="ARBA" id="ARBA00022687"/>
    </source>
</evidence>
<dbReference type="Pfam" id="PF00615">
    <property type="entry name" value="RGS"/>
    <property type="match status" value="1"/>
</dbReference>
<dbReference type="GO" id="GO:0090090">
    <property type="term" value="P:negative regulation of canonical Wnt signaling pathway"/>
    <property type="evidence" value="ECO:0007669"/>
    <property type="project" value="InterPro"/>
</dbReference>
<dbReference type="InterPro" id="IPR044926">
    <property type="entry name" value="RGS_subdomain_2"/>
</dbReference>
<dbReference type="Pfam" id="PF08833">
    <property type="entry name" value="Axin_b-cat_bind"/>
    <property type="match status" value="1"/>
</dbReference>
<evidence type="ECO:0000256" key="2">
    <source>
        <dbReference type="ARBA" id="ARBA00022490"/>
    </source>
</evidence>
<feature type="compositionally biased region" description="Polar residues" evidence="5">
    <location>
        <begin position="303"/>
        <end position="321"/>
    </location>
</feature>
<dbReference type="InterPro" id="IPR014936">
    <property type="entry name" value="Axin_b-cat-bd"/>
</dbReference>
<dbReference type="AlphaFoldDB" id="A0A1B6JYD7"/>
<name>A0A1B6JYD7_9HEMI</name>
<feature type="region of interest" description="Disordered" evidence="5">
    <location>
        <begin position="467"/>
        <end position="522"/>
    </location>
</feature>
<feature type="region of interest" description="Disordered" evidence="5">
    <location>
        <begin position="625"/>
        <end position="680"/>
    </location>
</feature>
<organism evidence="8">
    <name type="scientific">Homalodisca liturata</name>
    <dbReference type="NCBI Taxonomy" id="320908"/>
    <lineage>
        <taxon>Eukaryota</taxon>
        <taxon>Metazoa</taxon>
        <taxon>Ecdysozoa</taxon>
        <taxon>Arthropoda</taxon>
        <taxon>Hexapoda</taxon>
        <taxon>Insecta</taxon>
        <taxon>Pterygota</taxon>
        <taxon>Neoptera</taxon>
        <taxon>Paraneoptera</taxon>
        <taxon>Hemiptera</taxon>
        <taxon>Auchenorrhyncha</taxon>
        <taxon>Membracoidea</taxon>
        <taxon>Cicadellidae</taxon>
        <taxon>Cicadellinae</taxon>
        <taxon>Proconiini</taxon>
        <taxon>Homalodisca</taxon>
    </lineage>
</organism>
<dbReference type="InterPro" id="IPR029071">
    <property type="entry name" value="Ubiquitin-like_domsf"/>
</dbReference>
<protein>
    <recommendedName>
        <fullName evidence="9">Axin</fullName>
    </recommendedName>
</protein>
<dbReference type="GO" id="GO:0019901">
    <property type="term" value="F:protein kinase binding"/>
    <property type="evidence" value="ECO:0007669"/>
    <property type="project" value="TreeGrafter"/>
</dbReference>
<dbReference type="InterPro" id="IPR016137">
    <property type="entry name" value="RGS"/>
</dbReference>
<dbReference type="GO" id="GO:0005634">
    <property type="term" value="C:nucleus"/>
    <property type="evidence" value="ECO:0007669"/>
    <property type="project" value="TreeGrafter"/>
</dbReference>
<dbReference type="SUPFAM" id="SSF48097">
    <property type="entry name" value="Regulator of G-protein signaling, RGS"/>
    <property type="match status" value="1"/>
</dbReference>
<evidence type="ECO:0000259" key="7">
    <source>
        <dbReference type="PROSITE" id="PS50841"/>
    </source>
</evidence>
<accession>A0A1B6JYD7</accession>
<evidence type="ECO:0000256" key="4">
    <source>
        <dbReference type="PROSITE-ProRule" id="PRU00069"/>
    </source>
</evidence>
<evidence type="ECO:0000256" key="5">
    <source>
        <dbReference type="SAM" id="MobiDB-lite"/>
    </source>
</evidence>
<dbReference type="PANTHER" id="PTHR46102:SF2">
    <property type="entry name" value="AXIN"/>
    <property type="match status" value="1"/>
</dbReference>
<dbReference type="SMART" id="SM00021">
    <property type="entry name" value="DAX"/>
    <property type="match status" value="1"/>
</dbReference>
<feature type="compositionally biased region" description="Basic residues" evidence="5">
    <location>
        <begin position="343"/>
        <end position="353"/>
    </location>
</feature>
<proteinExistence type="predicted"/>
<dbReference type="Gene3D" id="2.40.240.130">
    <property type="match status" value="1"/>
</dbReference>
<dbReference type="EMBL" id="GECU01003514">
    <property type="protein sequence ID" value="JAT04193.1"/>
    <property type="molecule type" value="Transcribed_RNA"/>
</dbReference>
<dbReference type="Gene3D" id="1.10.167.10">
    <property type="entry name" value="Regulator of G-protein Signalling 4, domain 2"/>
    <property type="match status" value="1"/>
</dbReference>
<feature type="region of interest" description="Disordered" evidence="5">
    <location>
        <begin position="302"/>
        <end position="353"/>
    </location>
</feature>
<dbReference type="GO" id="GO:0016055">
    <property type="term" value="P:Wnt signaling pathway"/>
    <property type="evidence" value="ECO:0007669"/>
    <property type="project" value="UniProtKB-KW"/>
</dbReference>
<evidence type="ECO:0000259" key="6">
    <source>
        <dbReference type="PROSITE" id="PS50132"/>
    </source>
</evidence>
<dbReference type="PROSITE" id="PS50841">
    <property type="entry name" value="DIX"/>
    <property type="match status" value="1"/>
</dbReference>
<dbReference type="InterPro" id="IPR038207">
    <property type="entry name" value="DIX_dom_sf"/>
</dbReference>
<dbReference type="GO" id="GO:0048468">
    <property type="term" value="P:cell development"/>
    <property type="evidence" value="ECO:0007669"/>
    <property type="project" value="TreeGrafter"/>
</dbReference>
<dbReference type="GO" id="GO:0005886">
    <property type="term" value="C:plasma membrane"/>
    <property type="evidence" value="ECO:0007669"/>
    <property type="project" value="TreeGrafter"/>
</dbReference>
<feature type="region of interest" description="Disordered" evidence="5">
    <location>
        <begin position="693"/>
        <end position="735"/>
    </location>
</feature>
<dbReference type="GO" id="GO:0005737">
    <property type="term" value="C:cytoplasm"/>
    <property type="evidence" value="ECO:0007669"/>
    <property type="project" value="UniProtKB-SubCell"/>
</dbReference>
<dbReference type="GO" id="GO:0032436">
    <property type="term" value="P:positive regulation of proteasomal ubiquitin-dependent protein catabolic process"/>
    <property type="evidence" value="ECO:0007669"/>
    <property type="project" value="TreeGrafter"/>
</dbReference>
<dbReference type="InterPro" id="IPR036305">
    <property type="entry name" value="RGS_sf"/>
</dbReference>
<feature type="domain" description="DIX" evidence="7">
    <location>
        <begin position="738"/>
        <end position="820"/>
    </location>
</feature>
<dbReference type="SUPFAM" id="SSF54236">
    <property type="entry name" value="Ubiquitin-like"/>
    <property type="match status" value="1"/>
</dbReference>
<dbReference type="Gene3D" id="1.10.196.10">
    <property type="match status" value="1"/>
</dbReference>
<feature type="compositionally biased region" description="Polar residues" evidence="5">
    <location>
        <begin position="1"/>
        <end position="19"/>
    </location>
</feature>
<dbReference type="GO" id="GO:0060090">
    <property type="term" value="F:molecular adaptor activity"/>
    <property type="evidence" value="ECO:0007669"/>
    <property type="project" value="TreeGrafter"/>
</dbReference>
<reference evidence="8" key="1">
    <citation type="submission" date="2015-11" db="EMBL/GenBank/DDBJ databases">
        <title>De novo transcriptome assembly of four potential Pierce s Disease insect vectors from Arizona vineyards.</title>
        <authorList>
            <person name="Tassone E.E."/>
        </authorList>
    </citation>
    <scope>NUCLEOTIDE SEQUENCE</scope>
</reference>
<dbReference type="InterPro" id="IPR024066">
    <property type="entry name" value="RGS_subdom1/3"/>
</dbReference>
<dbReference type="PROSITE" id="PS50132">
    <property type="entry name" value="RGS"/>
    <property type="match status" value="1"/>
</dbReference>
<feature type="region of interest" description="Disordered" evidence="5">
    <location>
        <begin position="538"/>
        <end position="597"/>
    </location>
</feature>
<feature type="compositionally biased region" description="Gly residues" evidence="5">
    <location>
        <begin position="719"/>
        <end position="734"/>
    </location>
</feature>
<dbReference type="GO" id="GO:0031625">
    <property type="term" value="F:ubiquitin protein ligase binding"/>
    <property type="evidence" value="ECO:0007669"/>
    <property type="project" value="TreeGrafter"/>
</dbReference>
<gene>
    <name evidence="8" type="ORF">g.19819</name>
</gene>
<comment type="subcellular location">
    <subcellularLocation>
        <location evidence="1">Cytoplasm</location>
    </subcellularLocation>
</comment>
<dbReference type="SMART" id="SM00315">
    <property type="entry name" value="RGS"/>
    <property type="match status" value="1"/>
</dbReference>
<dbReference type="GO" id="GO:0030877">
    <property type="term" value="C:beta-catenin destruction complex"/>
    <property type="evidence" value="ECO:0007669"/>
    <property type="project" value="TreeGrafter"/>
</dbReference>
<dbReference type="PANTHER" id="PTHR46102">
    <property type="entry name" value="AXIN"/>
    <property type="match status" value="1"/>
</dbReference>
<feature type="region of interest" description="Disordered" evidence="5">
    <location>
        <begin position="221"/>
        <end position="243"/>
    </location>
</feature>
<dbReference type="InterPro" id="IPR001158">
    <property type="entry name" value="DIX"/>
</dbReference>
<dbReference type="InterPro" id="IPR043581">
    <property type="entry name" value="Axin-like"/>
</dbReference>
<feature type="compositionally biased region" description="Low complexity" evidence="5">
    <location>
        <begin position="330"/>
        <end position="342"/>
    </location>
</feature>
<dbReference type="GO" id="GO:0008013">
    <property type="term" value="F:beta-catenin binding"/>
    <property type="evidence" value="ECO:0007669"/>
    <property type="project" value="TreeGrafter"/>
</dbReference>
<feature type="compositionally biased region" description="Gly residues" evidence="5">
    <location>
        <begin position="231"/>
        <end position="243"/>
    </location>
</feature>
<sequence length="820" mass="91147">MSVPADSSSAQSITFHQNSPRPPVVPGEETCTGVQSPLVQWGGKLCRGGSPVPTPRRSTLSHHESLPEGCAPLGFEPEGSSSPSAREPQSPPSCLRWARCLPALLEDPDGVELFRRYLEGEGRSHADALDFWFACEGLRKQTDPEKISQLVRVIYRRYFLKTQLGVSEELRKSVNRRIKDGGELDCGVFTESQQEVERIITDTTYPNFLRSDVYLNHVQAAQNGSSSSSGSGSGSSGREGLIGGGMLATVHEDSELTETPLPLTRDMLLVTQKRRATELRPKPEAYAGVFLQTHVPKARMPYSSYNPVSRQDSELQSLSSDARTESDNMSLTDSSLDGVSSSSHHRFSRKQYQRHYRQVKEAANLNRDLYMHHTFIPRTQRIQKEQVHPMKPDQFAAILIEKLESVKRNQEAQEKLDRKLQEAEVLPPELTAAVQRSLTDTIREKLQLDDDNDQDILDQHVSRVWSDLTPSRSPGLISPRPKSPPHRSRVNLPLAKGSCGSSLPSHVNAAPPHPYQTRPYTRYPRKDKDVFSTFSSDSGNVHDFTEGSEHRHHLPKSKSMPDYTETYPQVPGHDSRLRQSRGKWSSKKTELTDSGVSVVSDTPPVSMASQFKDNWVMSWLMESGTGTGGVVSTHSERESVSSCGKHSHRRRSASPPAPAQPFVADPSMPPLPSPHTPTQLEEARRRLLEDELRTKQSRPRFGVCSKAEASQSGGSTLRRGGGGNGGGGGSGGGKASTSSYTIVVFSFCEEQFPYRTRIPGKQVTLRQFKEYLPKKGSYRYFFKTECEDLDMTVIQEEITDDNDILPLWEGKIMAQVKAAD</sequence>
<dbReference type="Pfam" id="PF00778">
    <property type="entry name" value="DIX"/>
    <property type="match status" value="1"/>
</dbReference>